<evidence type="ECO:0000313" key="3">
    <source>
        <dbReference type="Proteomes" id="UP000501690"/>
    </source>
</evidence>
<evidence type="ECO:0000313" key="2">
    <source>
        <dbReference type="EMBL" id="QCD79234.1"/>
    </source>
</evidence>
<proteinExistence type="predicted"/>
<feature type="signal peptide" evidence="1">
    <location>
        <begin position="1"/>
        <end position="21"/>
    </location>
</feature>
<keyword evidence="3" id="KW-1185">Reference proteome</keyword>
<dbReference type="EMBL" id="CP039345">
    <property type="protein sequence ID" value="QCD79234.1"/>
    <property type="molecule type" value="Genomic_DNA"/>
</dbReference>
<accession>A0A4D6KZ23</accession>
<dbReference type="AlphaFoldDB" id="A0A4D6KZ23"/>
<evidence type="ECO:0000256" key="1">
    <source>
        <dbReference type="SAM" id="SignalP"/>
    </source>
</evidence>
<dbReference type="Proteomes" id="UP000501690">
    <property type="component" value="Linkage Group LG1"/>
</dbReference>
<sequence length="190" mass="21642">MVLFQRLAWWLMVIRRHGVLASRLHQAHGWHSRWLLRVQRLVRTVAAVVEMDSRFCCRWMLPWLLRFQVWCRKWCCCEIFEGGEVGSEKMEIVGAVEARAVQVSDLLFSSDVVAAFSGARNCGGADLFEGGTVMKIVVLPWMHDAISGVVVADLAGFLFWEMKMMTWQPSIGQLVSARIVATWLVLVGQF</sequence>
<keyword evidence="1" id="KW-0732">Signal</keyword>
<protein>
    <submittedName>
        <fullName evidence="2">Uncharacterized protein</fullName>
    </submittedName>
</protein>
<organism evidence="2 3">
    <name type="scientific">Vigna unguiculata</name>
    <name type="common">Cowpea</name>
    <dbReference type="NCBI Taxonomy" id="3917"/>
    <lineage>
        <taxon>Eukaryota</taxon>
        <taxon>Viridiplantae</taxon>
        <taxon>Streptophyta</taxon>
        <taxon>Embryophyta</taxon>
        <taxon>Tracheophyta</taxon>
        <taxon>Spermatophyta</taxon>
        <taxon>Magnoliopsida</taxon>
        <taxon>eudicotyledons</taxon>
        <taxon>Gunneridae</taxon>
        <taxon>Pentapetalae</taxon>
        <taxon>rosids</taxon>
        <taxon>fabids</taxon>
        <taxon>Fabales</taxon>
        <taxon>Fabaceae</taxon>
        <taxon>Papilionoideae</taxon>
        <taxon>50 kb inversion clade</taxon>
        <taxon>NPAAA clade</taxon>
        <taxon>indigoferoid/millettioid clade</taxon>
        <taxon>Phaseoleae</taxon>
        <taxon>Vigna</taxon>
    </lineage>
</organism>
<reference evidence="2 3" key="1">
    <citation type="submission" date="2019-04" db="EMBL/GenBank/DDBJ databases">
        <title>An improved genome assembly and genetic linkage map for asparagus bean, Vigna unguiculata ssp. sesquipedialis.</title>
        <authorList>
            <person name="Xia Q."/>
            <person name="Zhang R."/>
            <person name="Dong Y."/>
        </authorList>
    </citation>
    <scope>NUCLEOTIDE SEQUENCE [LARGE SCALE GENOMIC DNA]</scope>
    <source>
        <tissue evidence="2">Leaf</tissue>
    </source>
</reference>
<feature type="chain" id="PRO_5020026147" evidence="1">
    <location>
        <begin position="22"/>
        <end position="190"/>
    </location>
</feature>
<gene>
    <name evidence="2" type="ORF">DEO72_LG1g2873</name>
</gene>
<name>A0A4D6KZ23_VIGUN</name>